<organism evidence="1 2">
    <name type="scientific">Clunio marinus</name>
    <dbReference type="NCBI Taxonomy" id="568069"/>
    <lineage>
        <taxon>Eukaryota</taxon>
        <taxon>Metazoa</taxon>
        <taxon>Ecdysozoa</taxon>
        <taxon>Arthropoda</taxon>
        <taxon>Hexapoda</taxon>
        <taxon>Insecta</taxon>
        <taxon>Pterygota</taxon>
        <taxon>Neoptera</taxon>
        <taxon>Endopterygota</taxon>
        <taxon>Diptera</taxon>
        <taxon>Nematocera</taxon>
        <taxon>Chironomoidea</taxon>
        <taxon>Chironomidae</taxon>
        <taxon>Clunio</taxon>
    </lineage>
</organism>
<dbReference type="EMBL" id="CVRI01000017">
    <property type="protein sequence ID" value="CRK90191.1"/>
    <property type="molecule type" value="Genomic_DNA"/>
</dbReference>
<gene>
    <name evidence="1" type="ORF">CLUMA_CG003905</name>
</gene>
<reference evidence="1 2" key="1">
    <citation type="submission" date="2015-04" db="EMBL/GenBank/DDBJ databases">
        <authorList>
            <person name="Syromyatnikov M.Y."/>
            <person name="Popov V.N."/>
        </authorList>
    </citation>
    <scope>NUCLEOTIDE SEQUENCE [LARGE SCALE GENOMIC DNA]</scope>
</reference>
<dbReference type="AlphaFoldDB" id="A0A1J1HQ69"/>
<name>A0A1J1HQ69_9DIPT</name>
<proteinExistence type="predicted"/>
<dbReference type="Proteomes" id="UP000183832">
    <property type="component" value="Unassembled WGS sequence"/>
</dbReference>
<accession>A0A1J1HQ69</accession>
<evidence type="ECO:0000313" key="1">
    <source>
        <dbReference type="EMBL" id="CRK90191.1"/>
    </source>
</evidence>
<evidence type="ECO:0000313" key="2">
    <source>
        <dbReference type="Proteomes" id="UP000183832"/>
    </source>
</evidence>
<keyword evidence="2" id="KW-1185">Reference proteome</keyword>
<protein>
    <submittedName>
        <fullName evidence="1">CLUMA_CG003905, isoform A</fullName>
    </submittedName>
</protein>
<sequence length="91" mass="10433">MPLMATTLSKLLLIDTLKQLLKKLLTIEICCNASSSYINKRFDFTLQSYKFSNISVVSISLNIYTRKLQSEVVKGEPFKDQLYGIQYGEFV</sequence>